<dbReference type="GO" id="GO:0016787">
    <property type="term" value="F:hydrolase activity"/>
    <property type="evidence" value="ECO:0007669"/>
    <property type="project" value="UniProtKB-KW"/>
</dbReference>
<evidence type="ECO:0000256" key="3">
    <source>
        <dbReference type="ARBA" id="ARBA00023125"/>
    </source>
</evidence>
<dbReference type="Pfam" id="PF14520">
    <property type="entry name" value="HHH_5"/>
    <property type="match status" value="1"/>
</dbReference>
<keyword evidence="3 6" id="KW-0238">DNA-binding</keyword>
<evidence type="ECO:0000256" key="4">
    <source>
        <dbReference type="ARBA" id="ARBA00023172"/>
    </source>
</evidence>
<comment type="caution">
    <text evidence="8">The sequence shown here is derived from an EMBL/GenBank/DDBJ whole genome shotgun (WGS) entry which is preliminary data.</text>
</comment>
<dbReference type="OrthoDB" id="5293449at2"/>
<keyword evidence="8" id="KW-0378">Hydrolase</keyword>
<feature type="domain" description="Helix-hairpin-helix DNA-binding motif class 1" evidence="7">
    <location>
        <begin position="110"/>
        <end position="129"/>
    </location>
</feature>
<evidence type="ECO:0000256" key="5">
    <source>
        <dbReference type="ARBA" id="ARBA00023204"/>
    </source>
</evidence>
<dbReference type="GO" id="GO:0006310">
    <property type="term" value="P:DNA recombination"/>
    <property type="evidence" value="ECO:0007669"/>
    <property type="project" value="UniProtKB-UniRule"/>
</dbReference>
<dbReference type="Gene3D" id="2.40.50.140">
    <property type="entry name" value="Nucleic acid-binding proteins"/>
    <property type="match status" value="1"/>
</dbReference>
<dbReference type="GO" id="GO:0005737">
    <property type="term" value="C:cytoplasm"/>
    <property type="evidence" value="ECO:0007669"/>
    <property type="project" value="UniProtKB-SubCell"/>
</dbReference>
<evidence type="ECO:0000313" key="9">
    <source>
        <dbReference type="Proteomes" id="UP000238823"/>
    </source>
</evidence>
<dbReference type="InterPro" id="IPR010994">
    <property type="entry name" value="RuvA_2-like"/>
</dbReference>
<dbReference type="Proteomes" id="UP000238823">
    <property type="component" value="Unassembled WGS sequence"/>
</dbReference>
<comment type="caution">
    <text evidence="6">Lacks conserved residue(s) required for the propagation of feature annotation.</text>
</comment>
<dbReference type="Gene3D" id="1.10.150.20">
    <property type="entry name" value="5' to 3' exonuclease, C-terminal subdomain"/>
    <property type="match status" value="1"/>
</dbReference>
<comment type="domain">
    <text evidence="6">Has three domains with a flexible linker between the domains II and III and assumes an 'L' shape. Domain III is highly mobile and contacts RuvB.</text>
</comment>
<dbReference type="GO" id="GO:0009378">
    <property type="term" value="F:four-way junction helicase activity"/>
    <property type="evidence" value="ECO:0007669"/>
    <property type="project" value="InterPro"/>
</dbReference>
<dbReference type="EMBL" id="PVNL01000062">
    <property type="protein sequence ID" value="PRQ06986.1"/>
    <property type="molecule type" value="Genomic_DNA"/>
</dbReference>
<dbReference type="InterPro" id="IPR003583">
    <property type="entry name" value="Hlx-hairpin-Hlx_DNA-bd_motif"/>
</dbReference>
<dbReference type="InterPro" id="IPR036267">
    <property type="entry name" value="RuvA_C_sf"/>
</dbReference>
<reference evidence="8 9" key="1">
    <citation type="submission" date="2018-03" db="EMBL/GenBank/DDBJ databases">
        <title>Draft Genome Sequences of the Obligatory Marine Myxobacteria Enhygromyxa salina SWB007.</title>
        <authorList>
            <person name="Poehlein A."/>
            <person name="Moghaddam J.A."/>
            <person name="Harms H."/>
            <person name="Alanjari M."/>
            <person name="Koenig G.M."/>
            <person name="Daniel R."/>
            <person name="Schaeberle T.F."/>
        </authorList>
    </citation>
    <scope>NUCLEOTIDE SEQUENCE [LARGE SCALE GENOMIC DNA]</scope>
    <source>
        <strain evidence="8 9">SWB007</strain>
    </source>
</reference>
<sequence length="215" mass="22806">MIGWIKGKVVRRNPASGVIIVEAQGVGWELQVSLQTLAGVPIEGQVVELWIHTNVREDAIQLFGFADEREKQLFRMLTSVPKVGPRNAVAVLGGLPVLELVECIAAGESAKLVKIPGIGKKTAEQIVLTLGDKALTLLEFMRSSGDAAPASAAPASADASDELATAARDVLLSLGWKAKPVEKALAQVLEELGDKAKGTSLDALVRPTLARLMER</sequence>
<keyword evidence="1 6" id="KW-0963">Cytoplasm</keyword>
<dbReference type="AlphaFoldDB" id="A0A2S9YPG6"/>
<dbReference type="InterPro" id="IPR013849">
    <property type="entry name" value="DNA_helicase_Holl-junc_RuvA_I"/>
</dbReference>
<gene>
    <name evidence="6 8" type="primary">ruvA</name>
    <name evidence="8" type="ORF">ENSA7_33200</name>
</gene>
<dbReference type="SUPFAM" id="SSF46929">
    <property type="entry name" value="DNA helicase RuvA subunit, C-terminal domain"/>
    <property type="match status" value="1"/>
</dbReference>
<comment type="function">
    <text evidence="6">The RuvA-RuvB-RuvC complex processes Holliday junction (HJ) DNA during genetic recombination and DNA repair, while the RuvA-RuvB complex plays an important role in the rescue of blocked DNA replication forks via replication fork reversal (RFR). RuvA specifically binds to HJ cruciform DNA, conferring on it an open structure. The RuvB hexamer acts as an ATP-dependent pump, pulling dsDNA into and through the RuvAB complex. HJ branch migration allows RuvC to scan DNA until it finds its consensus sequence, where it cleaves and resolves the cruciform DNA.</text>
</comment>
<dbReference type="SUPFAM" id="SSF50249">
    <property type="entry name" value="Nucleic acid-binding proteins"/>
    <property type="match status" value="1"/>
</dbReference>
<keyword evidence="5 6" id="KW-0234">DNA repair</keyword>
<dbReference type="InterPro" id="IPR012340">
    <property type="entry name" value="NA-bd_OB-fold"/>
</dbReference>
<evidence type="ECO:0000256" key="2">
    <source>
        <dbReference type="ARBA" id="ARBA00022763"/>
    </source>
</evidence>
<name>A0A2S9YPG6_9BACT</name>
<accession>A0A2S9YPG6</accession>
<evidence type="ECO:0000259" key="7">
    <source>
        <dbReference type="SMART" id="SM00278"/>
    </source>
</evidence>
<dbReference type="NCBIfam" id="TIGR00084">
    <property type="entry name" value="ruvA"/>
    <property type="match status" value="1"/>
</dbReference>
<evidence type="ECO:0000313" key="8">
    <source>
        <dbReference type="EMBL" id="PRQ06986.1"/>
    </source>
</evidence>
<feature type="region of interest" description="Domain III" evidence="6">
    <location>
        <begin position="158"/>
        <end position="215"/>
    </location>
</feature>
<comment type="similarity">
    <text evidence="6">Belongs to the RuvA family.</text>
</comment>
<dbReference type="RefSeq" id="WP_106090319.1">
    <property type="nucleotide sequence ID" value="NZ_PVNL01000062.1"/>
</dbReference>
<keyword evidence="8" id="KW-0067">ATP-binding</keyword>
<proteinExistence type="inferred from homology"/>
<comment type="subcellular location">
    <subcellularLocation>
        <location evidence="6">Cytoplasm</location>
    </subcellularLocation>
</comment>
<dbReference type="Pfam" id="PF01330">
    <property type="entry name" value="RuvA_N"/>
    <property type="match status" value="1"/>
</dbReference>
<comment type="subunit">
    <text evidence="6">Homotetramer. Forms an RuvA(8)-RuvB(12)-Holliday junction (HJ) complex. HJ DNA is sandwiched between 2 RuvA tetramers; dsDNA enters through RuvA and exits via RuvB. An RuvB hexamer assembles on each DNA strand where it exits the tetramer. Each RuvB hexamer is contacted by two RuvA subunits (via domain III) on 2 adjacent RuvB subunits; this complex drives branch migration. In the full resolvosome a probable DNA-RuvA(4)-RuvB(12)-RuvC(2) complex forms which resolves the HJ.</text>
</comment>
<feature type="domain" description="Helix-hairpin-helix DNA-binding motif class 1" evidence="7">
    <location>
        <begin position="75"/>
        <end position="94"/>
    </location>
</feature>
<keyword evidence="8" id="KW-0547">Nucleotide-binding</keyword>
<organism evidence="8 9">
    <name type="scientific">Enhygromyxa salina</name>
    <dbReference type="NCBI Taxonomy" id="215803"/>
    <lineage>
        <taxon>Bacteria</taxon>
        <taxon>Pseudomonadati</taxon>
        <taxon>Myxococcota</taxon>
        <taxon>Polyangia</taxon>
        <taxon>Nannocystales</taxon>
        <taxon>Nannocystaceae</taxon>
        <taxon>Enhygromyxa</taxon>
    </lineage>
</organism>
<dbReference type="SUPFAM" id="SSF47781">
    <property type="entry name" value="RuvA domain 2-like"/>
    <property type="match status" value="1"/>
</dbReference>
<keyword evidence="8" id="KW-0347">Helicase</keyword>
<dbReference type="GO" id="GO:0005524">
    <property type="term" value="F:ATP binding"/>
    <property type="evidence" value="ECO:0007669"/>
    <property type="project" value="InterPro"/>
</dbReference>
<evidence type="ECO:0000256" key="1">
    <source>
        <dbReference type="ARBA" id="ARBA00022490"/>
    </source>
</evidence>
<dbReference type="GO" id="GO:0048476">
    <property type="term" value="C:Holliday junction resolvase complex"/>
    <property type="evidence" value="ECO:0007669"/>
    <property type="project" value="UniProtKB-UniRule"/>
</dbReference>
<evidence type="ECO:0000256" key="6">
    <source>
        <dbReference type="HAMAP-Rule" id="MF_00031"/>
    </source>
</evidence>
<keyword evidence="2 6" id="KW-0227">DNA damage</keyword>
<protein>
    <recommendedName>
        <fullName evidence="6">Holliday junction branch migration complex subunit RuvA</fullName>
    </recommendedName>
</protein>
<dbReference type="GO" id="GO:0000400">
    <property type="term" value="F:four-way junction DNA binding"/>
    <property type="evidence" value="ECO:0007669"/>
    <property type="project" value="UniProtKB-UniRule"/>
</dbReference>
<dbReference type="SMART" id="SM00278">
    <property type="entry name" value="HhH1"/>
    <property type="match status" value="2"/>
</dbReference>
<dbReference type="InterPro" id="IPR000085">
    <property type="entry name" value="RuvA"/>
</dbReference>
<dbReference type="HAMAP" id="MF_00031">
    <property type="entry name" value="DNA_HJ_migration_RuvA"/>
    <property type="match status" value="1"/>
</dbReference>
<dbReference type="GO" id="GO:0006281">
    <property type="term" value="P:DNA repair"/>
    <property type="evidence" value="ECO:0007669"/>
    <property type="project" value="UniProtKB-UniRule"/>
</dbReference>
<keyword evidence="4 6" id="KW-0233">DNA recombination</keyword>